<evidence type="ECO:0000256" key="3">
    <source>
        <dbReference type="ARBA" id="ARBA00022676"/>
    </source>
</evidence>
<proteinExistence type="inferred from homology"/>
<dbReference type="CDD" id="cd03788">
    <property type="entry name" value="GT20_TPS"/>
    <property type="match status" value="1"/>
</dbReference>
<evidence type="ECO:0000256" key="1">
    <source>
        <dbReference type="ARBA" id="ARBA00005409"/>
    </source>
</evidence>
<dbReference type="Gene3D" id="3.40.50.2000">
    <property type="entry name" value="Glycogen Phosphorylase B"/>
    <property type="match status" value="2"/>
</dbReference>
<keyword evidence="6" id="KW-1185">Reference proteome</keyword>
<dbReference type="NCBIfam" id="TIGR00685">
    <property type="entry name" value="T6PP"/>
    <property type="match status" value="1"/>
</dbReference>
<dbReference type="InterPro" id="IPR036412">
    <property type="entry name" value="HAD-like_sf"/>
</dbReference>
<dbReference type="GO" id="GO:0004805">
    <property type="term" value="F:trehalose-phosphatase activity"/>
    <property type="evidence" value="ECO:0007669"/>
    <property type="project" value="TreeGrafter"/>
</dbReference>
<evidence type="ECO:0000313" key="6">
    <source>
        <dbReference type="Proteomes" id="UP000243459"/>
    </source>
</evidence>
<evidence type="ECO:0000256" key="4">
    <source>
        <dbReference type="ARBA" id="ARBA00022679"/>
    </source>
</evidence>
<feature type="non-terminal residue" evidence="5">
    <location>
        <position position="1"/>
    </location>
</feature>
<dbReference type="InterPro" id="IPR003337">
    <property type="entry name" value="Trehalose_PPase"/>
</dbReference>
<organism evidence="5 6">
    <name type="scientific">Asparagus officinalis</name>
    <name type="common">Garden asparagus</name>
    <dbReference type="NCBI Taxonomy" id="4686"/>
    <lineage>
        <taxon>Eukaryota</taxon>
        <taxon>Viridiplantae</taxon>
        <taxon>Streptophyta</taxon>
        <taxon>Embryophyta</taxon>
        <taxon>Tracheophyta</taxon>
        <taxon>Spermatophyta</taxon>
        <taxon>Magnoliopsida</taxon>
        <taxon>Liliopsida</taxon>
        <taxon>Asparagales</taxon>
        <taxon>Asparagaceae</taxon>
        <taxon>Asparagoideae</taxon>
        <taxon>Asparagus</taxon>
    </lineage>
</organism>
<keyword evidence="4" id="KW-0808">Transferase</keyword>
<dbReference type="FunFam" id="3.30.70.1020:FF:000002">
    <property type="entry name" value="Trehalose-6-phosphate synthase 2"/>
    <property type="match status" value="1"/>
</dbReference>
<dbReference type="Pfam" id="PF02358">
    <property type="entry name" value="Trehalose_PPase"/>
    <property type="match status" value="1"/>
</dbReference>
<reference evidence="6" key="1">
    <citation type="journal article" date="2017" name="Nat. Commun.">
        <title>The asparagus genome sheds light on the origin and evolution of a young Y chromosome.</title>
        <authorList>
            <person name="Harkess A."/>
            <person name="Zhou J."/>
            <person name="Xu C."/>
            <person name="Bowers J.E."/>
            <person name="Van der Hulst R."/>
            <person name="Ayyampalayam S."/>
            <person name="Mercati F."/>
            <person name="Riccardi P."/>
            <person name="McKain M.R."/>
            <person name="Kakrana A."/>
            <person name="Tang H."/>
            <person name="Ray J."/>
            <person name="Groenendijk J."/>
            <person name="Arikit S."/>
            <person name="Mathioni S.M."/>
            <person name="Nakano M."/>
            <person name="Shan H."/>
            <person name="Telgmann-Rauber A."/>
            <person name="Kanno A."/>
            <person name="Yue Z."/>
            <person name="Chen H."/>
            <person name="Li W."/>
            <person name="Chen Y."/>
            <person name="Xu X."/>
            <person name="Zhang Y."/>
            <person name="Luo S."/>
            <person name="Chen H."/>
            <person name="Gao J."/>
            <person name="Mao Z."/>
            <person name="Pires J.C."/>
            <person name="Luo M."/>
            <person name="Kudrna D."/>
            <person name="Wing R.A."/>
            <person name="Meyers B.C."/>
            <person name="Yi K."/>
            <person name="Kong H."/>
            <person name="Lavrijsen P."/>
            <person name="Sunseri F."/>
            <person name="Falavigna A."/>
            <person name="Ye Y."/>
            <person name="Leebens-Mack J.H."/>
            <person name="Chen G."/>
        </authorList>
    </citation>
    <scope>NUCLEOTIDE SEQUENCE [LARGE SCALE GENOMIC DNA]</scope>
    <source>
        <strain evidence="6">cv. DH0086</strain>
    </source>
</reference>
<sequence>AGISEGSMTFPRTIAGFGWSTGDNDDSNSGNIQYRKIIVANFLPLVQRKHEESGKWDFKWDEDSLLLQMKDGVSTDAEVIYVGRLKVDIDHNEQDEIARNLFNVFKCIPTFLPSDLQRKFYHGFCKQQLWPLFHSMLPVFHNQYELIDPSLFSAYISANNIFADKVVEAIRSENDCVWVHDYHLMLLPTFLRKKAKNVKLGFFLHSPFPSSEIYKTLPQREDILKGLLNADLIGFHTFEYARHFLSCCSRMLGFNYECNRGYLELEYFGRTVSIKVLSIGVHIGRIQLVLNLPITISKVQEIEQKFKGKKLILGVDDLDIFKGISLKLEGFELFLERNPALRGQIVLVQIINPARSTGKNYTEARIEAMKTAERINITYGNEDYKPLILVDKALQSFEKFAYYVVADCCIVNAFRDGMNLVPYEYVVCRQGTETMDRCRGIKLGSRRSSPLIVSEFIGCSPSLSGALRVNPWNVEEIQEALHRSIFMPKSQKQLRHHRHYNYVSSHDIAYWSNSFIQDLERACKNHKARTCWPLGLGLNFRILALDHSFQRLCIDHVLLSYQRANRRAIFLDYDGTLVPNNSTSKDPSTNLISILNRLCSDSKNTVLIVSGRDRSSLGEWFSSCEAIGIAAEHGFFIRWNKASEWESSSVSVDFEWKEIAEPVMKLYTEATDGSYIESKESAIVWHHQYADSYFGPFQANELLDHLESVLADEPVSVKKGEHIVEVKPQGVSKGMVVEKLLRRLVTDQKTPDFVLCIGDDKSDEDMFESINECTTSADMFTATPEVFACTIGQKPSKAKYFVEETSDVDLLEGWRFAR</sequence>
<dbReference type="NCBIfam" id="TIGR01484">
    <property type="entry name" value="HAD-SF-IIB"/>
    <property type="match status" value="1"/>
</dbReference>
<name>A0A5P1FMX2_ASPOF</name>
<dbReference type="EMBL" id="CM007381">
    <property type="protein sequence ID" value="ONK79404.1"/>
    <property type="molecule type" value="Genomic_DNA"/>
</dbReference>
<dbReference type="PANTHER" id="PTHR10788:SF14">
    <property type="entry name" value="ALPHA,ALPHA-TREHALOSE-PHOSPHATE SYNTHASE [UDP-FORMING] 9-RELATED"/>
    <property type="match status" value="1"/>
</dbReference>
<dbReference type="InterPro" id="IPR001830">
    <property type="entry name" value="Glyco_trans_20"/>
</dbReference>
<dbReference type="PANTHER" id="PTHR10788">
    <property type="entry name" value="TREHALOSE-6-PHOSPHATE SYNTHASE"/>
    <property type="match status" value="1"/>
</dbReference>
<dbReference type="GO" id="GO:0005992">
    <property type="term" value="P:trehalose biosynthetic process"/>
    <property type="evidence" value="ECO:0007669"/>
    <property type="project" value="InterPro"/>
</dbReference>
<keyword evidence="3" id="KW-0328">Glycosyltransferase</keyword>
<dbReference type="GO" id="GO:0016757">
    <property type="term" value="F:glycosyltransferase activity"/>
    <property type="evidence" value="ECO:0007669"/>
    <property type="project" value="UniProtKB-KW"/>
</dbReference>
<dbReference type="Gene3D" id="3.30.70.1020">
    <property type="entry name" value="Trehalose-6-phosphate phosphatase related protein, domain 2"/>
    <property type="match status" value="1"/>
</dbReference>
<protein>
    <submittedName>
        <fullName evidence="5">Uncharacterized protein</fullName>
    </submittedName>
</protein>
<dbReference type="Proteomes" id="UP000243459">
    <property type="component" value="Chromosome 1"/>
</dbReference>
<dbReference type="FunFam" id="3.40.50.2000:FF:000079">
    <property type="entry name" value="Trehalose-6-phosphate synthase 8"/>
    <property type="match status" value="1"/>
</dbReference>
<dbReference type="GO" id="GO:0005829">
    <property type="term" value="C:cytosol"/>
    <property type="evidence" value="ECO:0007669"/>
    <property type="project" value="TreeGrafter"/>
</dbReference>
<dbReference type="InterPro" id="IPR023214">
    <property type="entry name" value="HAD_sf"/>
</dbReference>
<comment type="similarity">
    <text evidence="1">In the N-terminal section; belongs to the glycosyltransferase 20 family.</text>
</comment>
<dbReference type="Gene3D" id="3.40.50.1000">
    <property type="entry name" value="HAD superfamily/HAD-like"/>
    <property type="match status" value="1"/>
</dbReference>
<dbReference type="Gramene" id="ONK79404">
    <property type="protein sequence ID" value="ONK79404"/>
    <property type="gene ID" value="A4U43_C01F6010"/>
</dbReference>
<dbReference type="SUPFAM" id="SSF56784">
    <property type="entry name" value="HAD-like"/>
    <property type="match status" value="1"/>
</dbReference>
<dbReference type="FunFam" id="3.40.50.1000:FF:000054">
    <property type="entry name" value="alpha,alpha-trehalose-phosphate synthase [UDP-forming] 6"/>
    <property type="match status" value="1"/>
</dbReference>
<dbReference type="SUPFAM" id="SSF53756">
    <property type="entry name" value="UDP-Glycosyltransferase/glycogen phosphorylase"/>
    <property type="match status" value="1"/>
</dbReference>
<gene>
    <name evidence="5" type="ORF">A4U43_C01F6010</name>
</gene>
<dbReference type="FunFam" id="3.40.50.2000:FF:000010">
    <property type="entry name" value="Alpha,alpha-trehalose-phosphate synthase"/>
    <property type="match status" value="1"/>
</dbReference>
<comment type="similarity">
    <text evidence="2">In the C-terminal section; belongs to the trehalose phosphatase family.</text>
</comment>
<dbReference type="Pfam" id="PF00982">
    <property type="entry name" value="Glyco_transf_20"/>
    <property type="match status" value="1"/>
</dbReference>
<evidence type="ECO:0000256" key="2">
    <source>
        <dbReference type="ARBA" id="ARBA00006330"/>
    </source>
</evidence>
<dbReference type="CDD" id="cd01627">
    <property type="entry name" value="HAD_TPP"/>
    <property type="match status" value="1"/>
</dbReference>
<dbReference type="InterPro" id="IPR006379">
    <property type="entry name" value="HAD-SF_hydro_IIB"/>
</dbReference>
<evidence type="ECO:0000313" key="5">
    <source>
        <dbReference type="EMBL" id="ONK79404.1"/>
    </source>
</evidence>
<accession>A0A5P1FMX2</accession>
<dbReference type="FunFam" id="3.40.50.1000:FF:000052">
    <property type="entry name" value="Alpha,alpha-trehalose-phosphate synthase [UDP-forming] 6"/>
    <property type="match status" value="1"/>
</dbReference>
<dbReference type="AlphaFoldDB" id="A0A5P1FMX2"/>